<sequence>MLWANALHDMSLDMVLSKATLLSEAPSPIPDLRFLEAAMVMKSRPDSERLKDWLGFCVLVERLLSTDDFAKYHVQYHFTKGKAFVSDYQELWDISCLWKDPSNASENSIFATVGASGLNYRIPEQFE</sequence>
<protein>
    <submittedName>
        <fullName evidence="1">Uncharacterized protein</fullName>
    </submittedName>
</protein>
<dbReference type="InParanoid" id="A0A2H3DDA7"/>
<gene>
    <name evidence="1" type="ORF">ARMGADRAFT_1035687</name>
</gene>
<organism evidence="1 2">
    <name type="scientific">Armillaria gallica</name>
    <name type="common">Bulbous honey fungus</name>
    <name type="synonym">Armillaria bulbosa</name>
    <dbReference type="NCBI Taxonomy" id="47427"/>
    <lineage>
        <taxon>Eukaryota</taxon>
        <taxon>Fungi</taxon>
        <taxon>Dikarya</taxon>
        <taxon>Basidiomycota</taxon>
        <taxon>Agaricomycotina</taxon>
        <taxon>Agaricomycetes</taxon>
        <taxon>Agaricomycetidae</taxon>
        <taxon>Agaricales</taxon>
        <taxon>Marasmiineae</taxon>
        <taxon>Physalacriaceae</taxon>
        <taxon>Armillaria</taxon>
    </lineage>
</organism>
<keyword evidence="2" id="KW-1185">Reference proteome</keyword>
<dbReference type="AlphaFoldDB" id="A0A2H3DDA7"/>
<accession>A0A2H3DDA7</accession>
<dbReference type="EMBL" id="KZ293685">
    <property type="protein sequence ID" value="PBK86233.1"/>
    <property type="molecule type" value="Genomic_DNA"/>
</dbReference>
<dbReference type="Proteomes" id="UP000217790">
    <property type="component" value="Unassembled WGS sequence"/>
</dbReference>
<evidence type="ECO:0000313" key="2">
    <source>
        <dbReference type="Proteomes" id="UP000217790"/>
    </source>
</evidence>
<name>A0A2H3DDA7_ARMGA</name>
<evidence type="ECO:0000313" key="1">
    <source>
        <dbReference type="EMBL" id="PBK86233.1"/>
    </source>
</evidence>
<dbReference type="OrthoDB" id="301415at2759"/>
<proteinExistence type="predicted"/>
<reference evidence="2" key="1">
    <citation type="journal article" date="2017" name="Nat. Ecol. Evol.">
        <title>Genome expansion and lineage-specific genetic innovations in the forest pathogenic fungi Armillaria.</title>
        <authorList>
            <person name="Sipos G."/>
            <person name="Prasanna A.N."/>
            <person name="Walter M.C."/>
            <person name="O'Connor E."/>
            <person name="Balint B."/>
            <person name="Krizsan K."/>
            <person name="Kiss B."/>
            <person name="Hess J."/>
            <person name="Varga T."/>
            <person name="Slot J."/>
            <person name="Riley R."/>
            <person name="Boka B."/>
            <person name="Rigling D."/>
            <person name="Barry K."/>
            <person name="Lee J."/>
            <person name="Mihaltcheva S."/>
            <person name="LaButti K."/>
            <person name="Lipzen A."/>
            <person name="Waldron R."/>
            <person name="Moloney N.M."/>
            <person name="Sperisen C."/>
            <person name="Kredics L."/>
            <person name="Vagvoelgyi C."/>
            <person name="Patrignani A."/>
            <person name="Fitzpatrick D."/>
            <person name="Nagy I."/>
            <person name="Doyle S."/>
            <person name="Anderson J.B."/>
            <person name="Grigoriev I.V."/>
            <person name="Gueldener U."/>
            <person name="Muensterkoetter M."/>
            <person name="Nagy L.G."/>
        </authorList>
    </citation>
    <scope>NUCLEOTIDE SEQUENCE [LARGE SCALE GENOMIC DNA]</scope>
    <source>
        <strain evidence="2">Ar21-2</strain>
    </source>
</reference>